<dbReference type="PANTHER" id="PTHR32285">
    <property type="entry name" value="PROTEIN TRICHOME BIREFRINGENCE-LIKE 9-RELATED"/>
    <property type="match status" value="1"/>
</dbReference>
<accession>A0A5J5A3J6</accession>
<evidence type="ECO:0000313" key="4">
    <source>
        <dbReference type="Proteomes" id="UP000325577"/>
    </source>
</evidence>
<dbReference type="OrthoDB" id="630188at2759"/>
<proteinExistence type="inferred from homology"/>
<dbReference type="InterPro" id="IPR029962">
    <property type="entry name" value="TBL"/>
</dbReference>
<evidence type="ECO:0000256" key="1">
    <source>
        <dbReference type="ARBA" id="ARBA00007727"/>
    </source>
</evidence>
<evidence type="ECO:0000259" key="2">
    <source>
        <dbReference type="Pfam" id="PF13839"/>
    </source>
</evidence>
<protein>
    <recommendedName>
        <fullName evidence="2">Trichome birefringence-like C-terminal domain-containing protein</fullName>
    </recommendedName>
</protein>
<organism evidence="3 4">
    <name type="scientific">Nyssa sinensis</name>
    <dbReference type="NCBI Taxonomy" id="561372"/>
    <lineage>
        <taxon>Eukaryota</taxon>
        <taxon>Viridiplantae</taxon>
        <taxon>Streptophyta</taxon>
        <taxon>Embryophyta</taxon>
        <taxon>Tracheophyta</taxon>
        <taxon>Spermatophyta</taxon>
        <taxon>Magnoliopsida</taxon>
        <taxon>eudicotyledons</taxon>
        <taxon>Gunneridae</taxon>
        <taxon>Pentapetalae</taxon>
        <taxon>asterids</taxon>
        <taxon>Cornales</taxon>
        <taxon>Nyssaceae</taxon>
        <taxon>Nyssa</taxon>
    </lineage>
</organism>
<dbReference type="InterPro" id="IPR026057">
    <property type="entry name" value="TBL_C"/>
</dbReference>
<feature type="domain" description="Trichome birefringence-like C-terminal" evidence="2">
    <location>
        <begin position="2"/>
        <end position="193"/>
    </location>
</feature>
<dbReference type="GO" id="GO:0005794">
    <property type="term" value="C:Golgi apparatus"/>
    <property type="evidence" value="ECO:0007669"/>
    <property type="project" value="TreeGrafter"/>
</dbReference>
<dbReference type="AlphaFoldDB" id="A0A5J5A3J6"/>
<dbReference type="EMBL" id="CM018047">
    <property type="protein sequence ID" value="KAA8525010.1"/>
    <property type="molecule type" value="Genomic_DNA"/>
</dbReference>
<dbReference type="Pfam" id="PF13839">
    <property type="entry name" value="PC-Esterase"/>
    <property type="match status" value="1"/>
</dbReference>
<comment type="similarity">
    <text evidence="1">Belongs to the PC-esterase family. TBL subfamily.</text>
</comment>
<reference evidence="3 4" key="1">
    <citation type="submission" date="2019-09" db="EMBL/GenBank/DDBJ databases">
        <title>A chromosome-level genome assembly of the Chinese tupelo Nyssa sinensis.</title>
        <authorList>
            <person name="Yang X."/>
            <person name="Kang M."/>
            <person name="Yang Y."/>
            <person name="Xiong H."/>
            <person name="Wang M."/>
            <person name="Zhang Z."/>
            <person name="Wang Z."/>
            <person name="Wu H."/>
            <person name="Ma T."/>
            <person name="Liu J."/>
            <person name="Xi Z."/>
        </authorList>
    </citation>
    <scope>NUCLEOTIDE SEQUENCE [LARGE SCALE GENOMIC DNA]</scope>
    <source>
        <strain evidence="3">J267</strain>
        <tissue evidence="3">Leaf</tissue>
    </source>
</reference>
<dbReference type="GO" id="GO:0016413">
    <property type="term" value="F:O-acetyltransferase activity"/>
    <property type="evidence" value="ECO:0007669"/>
    <property type="project" value="InterPro"/>
</dbReference>
<dbReference type="Proteomes" id="UP000325577">
    <property type="component" value="Linkage Group LG4"/>
</dbReference>
<dbReference type="PANTHER" id="PTHR32285:SF372">
    <property type="entry name" value="PROTEIN TRICHOME BIREFRINGENCE-LIKE 43"/>
    <property type="match status" value="1"/>
</dbReference>
<evidence type="ECO:0000313" key="3">
    <source>
        <dbReference type="EMBL" id="KAA8525010.1"/>
    </source>
</evidence>
<keyword evidence="4" id="KW-1185">Reference proteome</keyword>
<sequence length="237" mass="26972">MYNVSIMFFRNAFLVDITSKKNERVLNLDSIEDGKVWKGMNILIFDTWHWWLHTGREQPWDLIQEGTATYKDMDRLVAFHKALNTWAKWVDSDVDPTITRVFFQGVSPDHNNGSNWAEPNAKNCAGQTRPLLWPKYPGSQHPAEMVVEKVLQKMSKPVYLLDITALSQLRKDGHPSVYGLAHSFVDCSHWCLAEADCINVRLPVLHHGLFSSSSSASYGIEGDANLRMGQITKVLNK</sequence>
<name>A0A5J5A3J6_9ASTE</name>
<gene>
    <name evidence="3" type="ORF">F0562_011352</name>
</gene>